<organism evidence="2 3">
    <name type="scientific">Desulfonema magnum</name>
    <dbReference type="NCBI Taxonomy" id="45655"/>
    <lineage>
        <taxon>Bacteria</taxon>
        <taxon>Pseudomonadati</taxon>
        <taxon>Thermodesulfobacteriota</taxon>
        <taxon>Desulfobacteria</taxon>
        <taxon>Desulfobacterales</taxon>
        <taxon>Desulfococcaceae</taxon>
        <taxon>Desulfonema</taxon>
    </lineage>
</organism>
<evidence type="ECO:0000313" key="3">
    <source>
        <dbReference type="Proteomes" id="UP000663722"/>
    </source>
</evidence>
<proteinExistence type="predicted"/>
<dbReference type="InterPro" id="IPR007172">
    <property type="entry name" value="DUF374"/>
</dbReference>
<dbReference type="SUPFAM" id="SSF69593">
    <property type="entry name" value="Glycerol-3-phosphate (1)-acyltransferase"/>
    <property type="match status" value="1"/>
</dbReference>
<dbReference type="EMBL" id="CP061800">
    <property type="protein sequence ID" value="QTA84358.1"/>
    <property type="molecule type" value="Genomic_DNA"/>
</dbReference>
<evidence type="ECO:0000313" key="2">
    <source>
        <dbReference type="EMBL" id="QTA84358.1"/>
    </source>
</evidence>
<dbReference type="CDD" id="cd07983">
    <property type="entry name" value="LPLAT_DUF374-like"/>
    <property type="match status" value="1"/>
</dbReference>
<dbReference type="AlphaFoldDB" id="A0A975GL23"/>
<reference evidence="2" key="1">
    <citation type="journal article" date="2021" name="Microb. Physiol.">
        <title>Proteogenomic Insights into the Physiology of Marine, Sulfate-Reducing, Filamentous Desulfonema limicola and Desulfonema magnum.</title>
        <authorList>
            <person name="Schnaars V."/>
            <person name="Wohlbrand L."/>
            <person name="Scheve S."/>
            <person name="Hinrichs C."/>
            <person name="Reinhardt R."/>
            <person name="Rabus R."/>
        </authorList>
    </citation>
    <scope>NUCLEOTIDE SEQUENCE</scope>
    <source>
        <strain evidence="2">4be13</strain>
    </source>
</reference>
<accession>A0A975GL23</accession>
<dbReference type="Proteomes" id="UP000663722">
    <property type="component" value="Chromosome"/>
</dbReference>
<gene>
    <name evidence="2" type="ORF">dnm_003520</name>
</gene>
<evidence type="ECO:0000259" key="1">
    <source>
        <dbReference type="Pfam" id="PF04028"/>
    </source>
</evidence>
<dbReference type="Pfam" id="PF04028">
    <property type="entry name" value="DUF374"/>
    <property type="match status" value="1"/>
</dbReference>
<dbReference type="RefSeq" id="WP_207680882.1">
    <property type="nucleotide sequence ID" value="NZ_CP061800.1"/>
</dbReference>
<name>A0A975GL23_9BACT</name>
<sequence>MKTQKKNMLYEIKWNLVGILGKLFIDLLFSTTKIEIVGVEKVKPVLDSGKFIFAFWHSRILLLSYIHKGWNTVILVSQSEDGEIIARILQKQGHETIRGSSSRGGLRALTTLIRRLKEKQRPGVVVPDGPRGPRFKAQPGVIMLAKKTGVPILPIAYSAEKMKIFASWDRFILPYPFTKCRFVYGDPIYVPKDADKNKEEMCRIRLEQELCKITFDADRKFGHKIGIDN</sequence>
<protein>
    <submittedName>
        <fullName evidence="2">DUF374</fullName>
    </submittedName>
</protein>
<dbReference type="KEGG" id="dmm:dnm_003520"/>
<keyword evidence="3" id="KW-1185">Reference proteome</keyword>
<feature type="domain" description="DUF374" evidence="1">
    <location>
        <begin position="66"/>
        <end position="134"/>
    </location>
</feature>